<keyword evidence="1" id="KW-1133">Transmembrane helix</keyword>
<organism evidence="2 3">
    <name type="scientific">Lysinibacillus xylanilyticus</name>
    <dbReference type="NCBI Taxonomy" id="582475"/>
    <lineage>
        <taxon>Bacteria</taxon>
        <taxon>Bacillati</taxon>
        <taxon>Bacillota</taxon>
        <taxon>Bacilli</taxon>
        <taxon>Bacillales</taxon>
        <taxon>Bacillaceae</taxon>
        <taxon>Lysinibacillus</taxon>
    </lineage>
</organism>
<evidence type="ECO:0000256" key="1">
    <source>
        <dbReference type="SAM" id="Phobius"/>
    </source>
</evidence>
<keyword evidence="1" id="KW-0472">Membrane</keyword>
<feature type="transmembrane region" description="Helical" evidence="1">
    <location>
        <begin position="55"/>
        <end position="74"/>
    </location>
</feature>
<evidence type="ECO:0000313" key="2">
    <source>
        <dbReference type="EMBL" id="KMY31619.1"/>
    </source>
</evidence>
<dbReference type="InterPro" id="IPR010288">
    <property type="entry name" value="EcsB_ABC"/>
</dbReference>
<accession>A0A0K9FAI7</accession>
<feature type="transmembrane region" description="Helical" evidence="1">
    <location>
        <begin position="20"/>
        <end position="43"/>
    </location>
</feature>
<keyword evidence="1" id="KW-0812">Transmembrane</keyword>
<dbReference type="EMBL" id="LFXJ01000005">
    <property type="protein sequence ID" value="KMY31619.1"/>
    <property type="molecule type" value="Genomic_DNA"/>
</dbReference>
<feature type="transmembrane region" description="Helical" evidence="1">
    <location>
        <begin position="103"/>
        <end position="128"/>
    </location>
</feature>
<comment type="caution">
    <text evidence="2">The sequence shown here is derived from an EMBL/GenBank/DDBJ whole genome shotgun (WGS) entry which is preliminary data.</text>
</comment>
<evidence type="ECO:0000313" key="3">
    <source>
        <dbReference type="Proteomes" id="UP000037326"/>
    </source>
</evidence>
<feature type="transmembrane region" description="Helical" evidence="1">
    <location>
        <begin position="284"/>
        <end position="314"/>
    </location>
</feature>
<dbReference type="RefSeq" id="WP_049664297.1">
    <property type="nucleotide sequence ID" value="NZ_LFXJ01000005.1"/>
</dbReference>
<dbReference type="GO" id="GO:0016020">
    <property type="term" value="C:membrane"/>
    <property type="evidence" value="ECO:0007669"/>
    <property type="project" value="InterPro"/>
</dbReference>
<dbReference type="Pfam" id="PF05975">
    <property type="entry name" value="EcsB"/>
    <property type="match status" value="1"/>
</dbReference>
<name>A0A0K9FAI7_9BACI</name>
<sequence>MTSLLRQRRKLERSYNFKLLANIIDWTVALYVVVPALVIGFFLYKDFILNISTSWVIHIPLVFIIVLLFLITRIETIRTYLQRADRLFLIQNRKQMVRLKQAGLYWSLSKHLTLLSSALALLAPIFIIVHHVKIFELLILLLLLFTNNFTNVLLQLKLHKWQQLVSNIFMCILGTVCFLYVPVIITALIYLILLVFCTSYYNRHFVYSTKYFDQQVELDQAAFYKWQSLLFQIAPELRSQLVPKLKKPRLLWKNSKRMFRRSDYFIEEIVCKTMLRQKQYLFGYLRFLSMGIGLTIIVPSWAKIIILVILYFTLRSMMQSVIQQIFEHKIWSIFQVTNEQINAANSRLLKGFVNLPVLCVFVILVIFTLVN</sequence>
<dbReference type="Proteomes" id="UP000037326">
    <property type="component" value="Unassembled WGS sequence"/>
</dbReference>
<dbReference type="AlphaFoldDB" id="A0A0K9FAI7"/>
<proteinExistence type="predicted"/>
<feature type="transmembrane region" description="Helical" evidence="1">
    <location>
        <begin position="352"/>
        <end position="370"/>
    </location>
</feature>
<dbReference type="PATRIC" id="fig|582475.4.peg.485"/>
<dbReference type="GeneID" id="96597697"/>
<dbReference type="OrthoDB" id="2448479at2"/>
<protein>
    <submittedName>
        <fullName evidence="2">Uncharacterized protein</fullName>
    </submittedName>
</protein>
<gene>
    <name evidence="2" type="ORF">ACZ11_05250</name>
</gene>
<feature type="transmembrane region" description="Helical" evidence="1">
    <location>
        <begin position="134"/>
        <end position="156"/>
    </location>
</feature>
<reference evidence="3" key="1">
    <citation type="submission" date="2015-07" db="EMBL/GenBank/DDBJ databases">
        <authorList>
            <consortium name="Consortium for Microbial Forensics and Genomics (microFORGE)"/>
            <person name="Knight B.M."/>
            <person name="Roberts D.P."/>
            <person name="Lin D."/>
            <person name="Hari K."/>
            <person name="Fletcher J."/>
            <person name="Melcher U."/>
            <person name="Blagden T."/>
            <person name="Winegar R.A."/>
        </authorList>
    </citation>
    <scope>NUCLEOTIDE SEQUENCE [LARGE SCALE GENOMIC DNA]</scope>
    <source>
        <strain evidence="3">DSM 23493</strain>
    </source>
</reference>
<feature type="transmembrane region" description="Helical" evidence="1">
    <location>
        <begin position="168"/>
        <end position="201"/>
    </location>
</feature>